<name>A0ACB9A5Z8_9ASTR</name>
<evidence type="ECO:0000313" key="1">
    <source>
        <dbReference type="EMBL" id="KAI3705218.1"/>
    </source>
</evidence>
<organism evidence="1 2">
    <name type="scientific">Smallanthus sonchifolius</name>
    <dbReference type="NCBI Taxonomy" id="185202"/>
    <lineage>
        <taxon>Eukaryota</taxon>
        <taxon>Viridiplantae</taxon>
        <taxon>Streptophyta</taxon>
        <taxon>Embryophyta</taxon>
        <taxon>Tracheophyta</taxon>
        <taxon>Spermatophyta</taxon>
        <taxon>Magnoliopsida</taxon>
        <taxon>eudicotyledons</taxon>
        <taxon>Gunneridae</taxon>
        <taxon>Pentapetalae</taxon>
        <taxon>asterids</taxon>
        <taxon>campanulids</taxon>
        <taxon>Asterales</taxon>
        <taxon>Asteraceae</taxon>
        <taxon>Asteroideae</taxon>
        <taxon>Heliantheae alliance</taxon>
        <taxon>Millerieae</taxon>
        <taxon>Smallanthus</taxon>
    </lineage>
</organism>
<comment type="caution">
    <text evidence="1">The sequence shown here is derived from an EMBL/GenBank/DDBJ whole genome shotgun (WGS) entry which is preliminary data.</text>
</comment>
<sequence>MEFTFQGFDTQRQYNHVPTSSSLNYTYFSDQGIIHGRSVVPVDIVPIGVGFPSSLMQPQPWRIRRRFEPEMLLHCEPFSPDNNVRVAMPVQERYGRIGHHIGEFEAVPSSKMKEIIRYQPEDVIVLGKPTGATVSGSKRKAPPPTVAGSNGICSTNSKKIMEEWRCAVCDISTTCERGLNEHLAGKKHLAKVESLKGNNIGGDIGLGITKNSVKKQTSKIRSMKGNIGGDIGLGIIKSSVQKQQTSEVKTEAEEVKMIGEGGRMIKKFKFWCKMCQTGAYDEKVMIDHKKGKKHIKNRRKKAHARKRFSNCK</sequence>
<evidence type="ECO:0000313" key="2">
    <source>
        <dbReference type="Proteomes" id="UP001056120"/>
    </source>
</evidence>
<protein>
    <submittedName>
        <fullName evidence="1">Uncharacterized protein</fullName>
    </submittedName>
</protein>
<keyword evidence="2" id="KW-1185">Reference proteome</keyword>
<dbReference type="EMBL" id="CM042042">
    <property type="protein sequence ID" value="KAI3705218.1"/>
    <property type="molecule type" value="Genomic_DNA"/>
</dbReference>
<reference evidence="1 2" key="2">
    <citation type="journal article" date="2022" name="Mol. Ecol. Resour.">
        <title>The genomes of chicory, endive, great burdock and yacon provide insights into Asteraceae paleo-polyploidization history and plant inulin production.</title>
        <authorList>
            <person name="Fan W."/>
            <person name="Wang S."/>
            <person name="Wang H."/>
            <person name="Wang A."/>
            <person name="Jiang F."/>
            <person name="Liu H."/>
            <person name="Zhao H."/>
            <person name="Xu D."/>
            <person name="Zhang Y."/>
        </authorList>
    </citation>
    <scope>NUCLEOTIDE SEQUENCE [LARGE SCALE GENOMIC DNA]</scope>
    <source>
        <strain evidence="2">cv. Yunnan</strain>
        <tissue evidence="1">Leaves</tissue>
    </source>
</reference>
<dbReference type="Proteomes" id="UP001056120">
    <property type="component" value="Linkage Group LG25"/>
</dbReference>
<gene>
    <name evidence="1" type="ORF">L1987_75452</name>
</gene>
<accession>A0ACB9A5Z8</accession>
<proteinExistence type="predicted"/>
<reference evidence="2" key="1">
    <citation type="journal article" date="2022" name="Mol. Ecol. Resour.">
        <title>The genomes of chicory, endive, great burdock and yacon provide insights into Asteraceae palaeo-polyploidization history and plant inulin production.</title>
        <authorList>
            <person name="Fan W."/>
            <person name="Wang S."/>
            <person name="Wang H."/>
            <person name="Wang A."/>
            <person name="Jiang F."/>
            <person name="Liu H."/>
            <person name="Zhao H."/>
            <person name="Xu D."/>
            <person name="Zhang Y."/>
        </authorList>
    </citation>
    <scope>NUCLEOTIDE SEQUENCE [LARGE SCALE GENOMIC DNA]</scope>
    <source>
        <strain evidence="2">cv. Yunnan</strain>
    </source>
</reference>